<accession>A0A8J4RY87</accession>
<dbReference type="Proteomes" id="UP000737018">
    <property type="component" value="Unassembled WGS sequence"/>
</dbReference>
<evidence type="ECO:0000313" key="2">
    <source>
        <dbReference type="EMBL" id="KAF3971611.1"/>
    </source>
</evidence>
<dbReference type="AlphaFoldDB" id="A0A8J4RY87"/>
<dbReference type="OrthoDB" id="512667at2759"/>
<sequence>MVKSNSDSNKTNDSDTSKIDEDLDSHETGSFKPDRDSVKFSPDINSIASSAVIPILLYGLENQGTFEEYLAACDKEVKNGSVETLNLMLEDLAGSIL</sequence>
<dbReference type="EMBL" id="JRKL02000411">
    <property type="protein sequence ID" value="KAF3971611.1"/>
    <property type="molecule type" value="Genomic_DNA"/>
</dbReference>
<name>A0A8J4RY87_9ROSI</name>
<gene>
    <name evidence="2" type="ORF">CMV_004810</name>
</gene>
<proteinExistence type="predicted"/>
<keyword evidence="3" id="KW-1185">Reference proteome</keyword>
<protein>
    <submittedName>
        <fullName evidence="2">Uncharacterized protein</fullName>
    </submittedName>
</protein>
<evidence type="ECO:0000256" key="1">
    <source>
        <dbReference type="SAM" id="MobiDB-lite"/>
    </source>
</evidence>
<feature type="compositionally biased region" description="Basic and acidic residues" evidence="1">
    <location>
        <begin position="10"/>
        <end position="38"/>
    </location>
</feature>
<feature type="region of interest" description="Disordered" evidence="1">
    <location>
        <begin position="1"/>
        <end position="40"/>
    </location>
</feature>
<organism evidence="2 3">
    <name type="scientific">Castanea mollissima</name>
    <name type="common">Chinese chestnut</name>
    <dbReference type="NCBI Taxonomy" id="60419"/>
    <lineage>
        <taxon>Eukaryota</taxon>
        <taxon>Viridiplantae</taxon>
        <taxon>Streptophyta</taxon>
        <taxon>Embryophyta</taxon>
        <taxon>Tracheophyta</taxon>
        <taxon>Spermatophyta</taxon>
        <taxon>Magnoliopsida</taxon>
        <taxon>eudicotyledons</taxon>
        <taxon>Gunneridae</taxon>
        <taxon>Pentapetalae</taxon>
        <taxon>rosids</taxon>
        <taxon>fabids</taxon>
        <taxon>Fagales</taxon>
        <taxon>Fagaceae</taxon>
        <taxon>Castanea</taxon>
    </lineage>
</organism>
<evidence type="ECO:0000313" key="3">
    <source>
        <dbReference type="Proteomes" id="UP000737018"/>
    </source>
</evidence>
<reference evidence="2" key="1">
    <citation type="submission" date="2020-03" db="EMBL/GenBank/DDBJ databases">
        <title>Castanea mollissima Vanexum genome sequencing.</title>
        <authorList>
            <person name="Staton M."/>
        </authorList>
    </citation>
    <scope>NUCLEOTIDE SEQUENCE</scope>
    <source>
        <tissue evidence="2">Leaf</tissue>
    </source>
</reference>
<comment type="caution">
    <text evidence="2">The sequence shown here is derived from an EMBL/GenBank/DDBJ whole genome shotgun (WGS) entry which is preliminary data.</text>
</comment>